<protein>
    <submittedName>
        <fullName evidence="1">Uncharacterized protein</fullName>
    </submittedName>
</protein>
<keyword evidence="2" id="KW-1185">Reference proteome</keyword>
<dbReference type="Proteomes" id="UP001642487">
    <property type="component" value="Chromosome 7"/>
</dbReference>
<proteinExistence type="predicted"/>
<evidence type="ECO:0000313" key="2">
    <source>
        <dbReference type="Proteomes" id="UP001642487"/>
    </source>
</evidence>
<accession>A0ABP0Z3I4</accession>
<gene>
    <name evidence="1" type="ORF">CITCOLO1_LOCUS18690</name>
</gene>
<evidence type="ECO:0000313" key="1">
    <source>
        <dbReference type="EMBL" id="CAK9326348.1"/>
    </source>
</evidence>
<organism evidence="1 2">
    <name type="scientific">Citrullus colocynthis</name>
    <name type="common">colocynth</name>
    <dbReference type="NCBI Taxonomy" id="252529"/>
    <lineage>
        <taxon>Eukaryota</taxon>
        <taxon>Viridiplantae</taxon>
        <taxon>Streptophyta</taxon>
        <taxon>Embryophyta</taxon>
        <taxon>Tracheophyta</taxon>
        <taxon>Spermatophyta</taxon>
        <taxon>Magnoliopsida</taxon>
        <taxon>eudicotyledons</taxon>
        <taxon>Gunneridae</taxon>
        <taxon>Pentapetalae</taxon>
        <taxon>rosids</taxon>
        <taxon>fabids</taxon>
        <taxon>Cucurbitales</taxon>
        <taxon>Cucurbitaceae</taxon>
        <taxon>Benincaseae</taxon>
        <taxon>Citrullus</taxon>
    </lineage>
</organism>
<reference evidence="1 2" key="1">
    <citation type="submission" date="2024-03" db="EMBL/GenBank/DDBJ databases">
        <authorList>
            <person name="Gkanogiannis A."/>
            <person name="Becerra Lopez-Lavalle L."/>
        </authorList>
    </citation>
    <scope>NUCLEOTIDE SEQUENCE [LARGE SCALE GENOMIC DNA]</scope>
</reference>
<sequence>MQLLICLLLIYIIHLRRLLCLKSLIHLLRRPDHLTSLAPPHCSASSFPNSGSDRSLVHSLSLLPASFFPIQAPNFTDGDFYLVCCLVLQIKFTVY</sequence>
<dbReference type="EMBL" id="OZ021741">
    <property type="protein sequence ID" value="CAK9326348.1"/>
    <property type="molecule type" value="Genomic_DNA"/>
</dbReference>
<name>A0ABP0Z3I4_9ROSI</name>